<dbReference type="AlphaFoldDB" id="A0AAE1T092"/>
<keyword evidence="14" id="KW-1185">Reference proteome</keyword>
<evidence type="ECO:0000256" key="4">
    <source>
        <dbReference type="ARBA" id="ARBA00022640"/>
    </source>
</evidence>
<dbReference type="PROSITE" id="PS50850">
    <property type="entry name" value="MFS"/>
    <property type="match status" value="1"/>
</dbReference>
<sequence>MVIGAVVSNRNFGCFVGSGREQYAIHHHGERLGFGPLKYVQWNMLYNERCLSRSGLSYSSCIYRSHPQSVGPSDCKSFGSKSPFYVEVVQPNRFNGKSHVINPKRRTRRWECYLSSTDSGNSWIQPRKLDKLGFVDGQKQQIKHAVNRTQADYKSDEYDITGALESLVSPEGASEAILVEGLEQAKPWWEQFPRRFIVVLLCFAAFLLCNMDRVNMSIAILPMSKEFNWNSATVGLIQSSFFWGYLLTQIVGGIWADKLGGKVVLGFGVVWWSIATVLTPFAARLGLPFLLVVRALMGIGEGVAMPAMNNMLSKWVPVSERSRSLALVYSGMYLGSVTGLAFSPYLIQKFRWPSVFYSFGSLGSIWFALWLTKAYSSPKDDPGLSEQEKRLIMDGSVSKEPVTDIPWKLILSKAPVWALIISHFCHNWGTFILLTWMPTYYSQVLKFNLTESGLFCVLPWLTMAIFANLGGWIADTLVSKGFSITSVRKIMQSIGFLGPAFFLTQLSHVKTPAFAVLCMACSQGSDAFSQSGLYSNHQDIGPRYAGVLLGLSNTAGVLAGVFGTAATGYILQKGSWDDVFKVAVVLYIIGTLVWNFFSTGERILE</sequence>
<feature type="transmembrane region" description="Helical" evidence="11">
    <location>
        <begin position="196"/>
        <end position="216"/>
    </location>
</feature>
<evidence type="ECO:0000313" key="13">
    <source>
        <dbReference type="EMBL" id="KAK4379264.1"/>
    </source>
</evidence>
<reference evidence="13" key="1">
    <citation type="submission" date="2023-12" db="EMBL/GenBank/DDBJ databases">
        <title>Genome assembly of Anisodus tanguticus.</title>
        <authorList>
            <person name="Wang Y.-J."/>
        </authorList>
    </citation>
    <scope>NUCLEOTIDE SEQUENCE</scope>
    <source>
        <strain evidence="13">KB-2021</strain>
        <tissue evidence="13">Leaf</tissue>
    </source>
</reference>
<dbReference type="FunFam" id="1.20.1250.20:FF:000058">
    <property type="entry name" value="ascorbate transporter, chloroplastic isoform X1"/>
    <property type="match status" value="1"/>
</dbReference>
<evidence type="ECO:0000256" key="2">
    <source>
        <dbReference type="ARBA" id="ARBA00004229"/>
    </source>
</evidence>
<proteinExistence type="inferred from homology"/>
<feature type="transmembrane region" description="Helical" evidence="11">
    <location>
        <begin position="457"/>
        <end position="478"/>
    </location>
</feature>
<gene>
    <name evidence="13" type="ORF">RND71_001126</name>
</gene>
<evidence type="ECO:0000256" key="7">
    <source>
        <dbReference type="ARBA" id="ARBA00022989"/>
    </source>
</evidence>
<evidence type="ECO:0000256" key="5">
    <source>
        <dbReference type="ARBA" id="ARBA00022692"/>
    </source>
</evidence>
<feature type="transmembrane region" description="Helical" evidence="11">
    <location>
        <begin position="289"/>
        <end position="312"/>
    </location>
</feature>
<evidence type="ECO:0000256" key="9">
    <source>
        <dbReference type="ARBA" id="ARBA00024362"/>
    </source>
</evidence>
<dbReference type="InterPro" id="IPR036259">
    <property type="entry name" value="MFS_trans_sf"/>
</dbReference>
<feature type="transmembrane region" description="Helical" evidence="11">
    <location>
        <begin position="352"/>
        <end position="371"/>
    </location>
</feature>
<keyword evidence="5 11" id="KW-0812">Transmembrane</keyword>
<dbReference type="InterPro" id="IPR011701">
    <property type="entry name" value="MFS"/>
</dbReference>
<protein>
    <recommendedName>
        <fullName evidence="12">Major facilitator superfamily (MFS) profile domain-containing protein</fullName>
    </recommendedName>
</protein>
<dbReference type="PANTHER" id="PTHR11662">
    <property type="entry name" value="SOLUTE CARRIER FAMILY 17"/>
    <property type="match status" value="1"/>
</dbReference>
<dbReference type="SUPFAM" id="SSF103473">
    <property type="entry name" value="MFS general substrate transporter"/>
    <property type="match status" value="1"/>
</dbReference>
<evidence type="ECO:0000256" key="11">
    <source>
        <dbReference type="SAM" id="Phobius"/>
    </source>
</evidence>
<dbReference type="InterPro" id="IPR044777">
    <property type="entry name" value="SLC17A9-like"/>
</dbReference>
<feature type="transmembrane region" description="Helical" evidence="11">
    <location>
        <begin position="324"/>
        <end position="346"/>
    </location>
</feature>
<feature type="transmembrane region" description="Helical" evidence="11">
    <location>
        <begin position="236"/>
        <end position="256"/>
    </location>
</feature>
<name>A0AAE1T092_9SOLA</name>
<dbReference type="GO" id="GO:0005315">
    <property type="term" value="F:phosphate transmembrane transporter activity"/>
    <property type="evidence" value="ECO:0007669"/>
    <property type="project" value="UniProtKB-ARBA"/>
</dbReference>
<feature type="transmembrane region" description="Helical" evidence="11">
    <location>
        <begin position="416"/>
        <end position="437"/>
    </location>
</feature>
<evidence type="ECO:0000256" key="6">
    <source>
        <dbReference type="ARBA" id="ARBA00022946"/>
    </source>
</evidence>
<dbReference type="GO" id="GO:0009507">
    <property type="term" value="C:chloroplast"/>
    <property type="evidence" value="ECO:0007669"/>
    <property type="project" value="UniProtKB-SubCell"/>
</dbReference>
<keyword evidence="3" id="KW-0150">Chloroplast</keyword>
<keyword evidence="6" id="KW-0809">Transit peptide</keyword>
<keyword evidence="7 11" id="KW-1133">Transmembrane helix</keyword>
<keyword evidence="4" id="KW-0934">Plastid</keyword>
<comment type="subcellular location">
    <subcellularLocation>
        <location evidence="1">Membrane</location>
        <topology evidence="1">Multi-pass membrane protein</topology>
    </subcellularLocation>
    <subcellularLocation>
        <location evidence="2">Plastid</location>
        <location evidence="2">Chloroplast</location>
    </subcellularLocation>
</comment>
<evidence type="ECO:0000256" key="1">
    <source>
        <dbReference type="ARBA" id="ARBA00004141"/>
    </source>
</evidence>
<evidence type="ECO:0000313" key="14">
    <source>
        <dbReference type="Proteomes" id="UP001291623"/>
    </source>
</evidence>
<dbReference type="PANTHER" id="PTHR11662:SF255">
    <property type="entry name" value="ASCORBATE TRANSPORTER, CHLOROPLASTIC"/>
    <property type="match status" value="1"/>
</dbReference>
<dbReference type="FunFam" id="1.20.1250.20:FF:000086">
    <property type="entry name" value="ascorbate transporter, chloroplastic isoform X2"/>
    <property type="match status" value="1"/>
</dbReference>
<feature type="transmembrane region" description="Helical" evidence="11">
    <location>
        <begin position="544"/>
        <end position="571"/>
    </location>
</feature>
<dbReference type="InterPro" id="IPR020846">
    <property type="entry name" value="MFS_dom"/>
</dbReference>
<dbReference type="InterPro" id="IPR050382">
    <property type="entry name" value="MFS_Na/Anion_cotransporter"/>
</dbReference>
<feature type="transmembrane region" description="Helical" evidence="11">
    <location>
        <begin position="263"/>
        <end position="283"/>
    </location>
</feature>
<accession>A0AAE1T092</accession>
<keyword evidence="8 11" id="KW-0472">Membrane</keyword>
<feature type="domain" description="Major facilitator superfamily (MFS) profile" evidence="12">
    <location>
        <begin position="198"/>
        <end position="602"/>
    </location>
</feature>
<dbReference type="Proteomes" id="UP001291623">
    <property type="component" value="Unassembled WGS sequence"/>
</dbReference>
<dbReference type="CDD" id="cd17380">
    <property type="entry name" value="MFS_SLC17A9_like"/>
    <property type="match status" value="1"/>
</dbReference>
<evidence type="ECO:0000256" key="10">
    <source>
        <dbReference type="ARBA" id="ARBA00044504"/>
    </source>
</evidence>
<dbReference type="EMBL" id="JAVYJV010000001">
    <property type="protein sequence ID" value="KAK4379264.1"/>
    <property type="molecule type" value="Genomic_DNA"/>
</dbReference>
<feature type="transmembrane region" description="Helical" evidence="11">
    <location>
        <begin position="578"/>
        <end position="597"/>
    </location>
</feature>
<comment type="similarity">
    <text evidence="9">Belongs to the major facilitator superfamily. Sodium/anion cotransporter (TC 2.A.1.14) family.</text>
</comment>
<comment type="similarity">
    <text evidence="10">Belongs to the major facilitator superfamily. Phosphate:H(+) symporter (TC 2.A.1.9) family.</text>
</comment>
<comment type="caution">
    <text evidence="13">The sequence shown here is derived from an EMBL/GenBank/DDBJ whole genome shotgun (WGS) entry which is preliminary data.</text>
</comment>
<evidence type="ECO:0000256" key="3">
    <source>
        <dbReference type="ARBA" id="ARBA00022528"/>
    </source>
</evidence>
<dbReference type="GO" id="GO:0042170">
    <property type="term" value="C:plastid membrane"/>
    <property type="evidence" value="ECO:0007669"/>
    <property type="project" value="UniProtKB-ARBA"/>
</dbReference>
<evidence type="ECO:0000256" key="8">
    <source>
        <dbReference type="ARBA" id="ARBA00023136"/>
    </source>
</evidence>
<organism evidence="13 14">
    <name type="scientific">Anisodus tanguticus</name>
    <dbReference type="NCBI Taxonomy" id="243964"/>
    <lineage>
        <taxon>Eukaryota</taxon>
        <taxon>Viridiplantae</taxon>
        <taxon>Streptophyta</taxon>
        <taxon>Embryophyta</taxon>
        <taxon>Tracheophyta</taxon>
        <taxon>Spermatophyta</taxon>
        <taxon>Magnoliopsida</taxon>
        <taxon>eudicotyledons</taxon>
        <taxon>Gunneridae</taxon>
        <taxon>Pentapetalae</taxon>
        <taxon>asterids</taxon>
        <taxon>lamiids</taxon>
        <taxon>Solanales</taxon>
        <taxon>Solanaceae</taxon>
        <taxon>Solanoideae</taxon>
        <taxon>Hyoscyameae</taxon>
        <taxon>Anisodus</taxon>
    </lineage>
</organism>
<dbReference type="Gene3D" id="1.20.1250.20">
    <property type="entry name" value="MFS general substrate transporter like domains"/>
    <property type="match status" value="2"/>
</dbReference>
<dbReference type="Pfam" id="PF07690">
    <property type="entry name" value="MFS_1"/>
    <property type="match status" value="1"/>
</dbReference>
<evidence type="ECO:0000259" key="12">
    <source>
        <dbReference type="PROSITE" id="PS50850"/>
    </source>
</evidence>